<name>A0A9Q1GZW2_9CARY</name>
<dbReference type="GO" id="GO:0010073">
    <property type="term" value="P:meristem maintenance"/>
    <property type="evidence" value="ECO:0007669"/>
    <property type="project" value="InterPro"/>
</dbReference>
<gene>
    <name evidence="2" type="ORF">Cgig2_031476</name>
</gene>
<protein>
    <recommendedName>
        <fullName evidence="4">Aminotransferase-like plant mobile domain-containing protein</fullName>
    </recommendedName>
</protein>
<reference evidence="2" key="1">
    <citation type="submission" date="2022-04" db="EMBL/GenBank/DDBJ databases">
        <title>Carnegiea gigantea Genome sequencing and assembly v2.</title>
        <authorList>
            <person name="Copetti D."/>
            <person name="Sanderson M.J."/>
            <person name="Burquez A."/>
            <person name="Wojciechowski M.F."/>
        </authorList>
    </citation>
    <scope>NUCLEOTIDE SEQUENCE</scope>
    <source>
        <strain evidence="2">SGP5-SGP5p</strain>
        <tissue evidence="2">Aerial part</tissue>
    </source>
</reference>
<dbReference type="OrthoDB" id="723791at2759"/>
<sequence>MDSSGSDFEGGADAGANDIPNMSLVSETDLDNVSDVKPEKGSRSKKVVPGRWRRKAVGDGVVFGEHSLKGEKCGGISIRGRCTIKHVVSLNKAMSDVQKEAVMGTVLRPILKYRSFSTELNLALTLVKCWAPHSKAFRLADRLVLFSIFDVALLTGLPATRERVDFDDDKLITDFGDMVRQRVHEEEEEELKGRKVGKGCKDNRVDKNFIAMMVYLCEKNVQEEQLELWLKLYTWLVLSGLLFPRTVHGAMWELQRYANDVHDMSRYAWTEAMWRYMVHSLDDMQRRMCNPVWFYEHTIRFDALEKWTFSRIASWFEVYHRGQYDAFELVAGVTENEIVPVLYPRNEEMGESIMRGFIDIDYFCYYVEDGEVRDSLHKEKEAHALTCVELELWKARVAKLQSIVGDPGPDADVEPQATCYEHDGVHVCGEMGSPGDDIPHMGGEIWKPRVGPQWVRVVTVLRRRMWKRMLVSASKVAQVPRQQKLRCYIWIAKSVMLTQLCPACKARKPLIEGTTMFSVQVRLMRLHLWWKNKQKLLLHQLNFQRPHLHLTRSVVVQTMKGWLVGM</sequence>
<comment type="caution">
    <text evidence="2">The sequence shown here is derived from an EMBL/GenBank/DDBJ whole genome shotgun (WGS) entry which is preliminary data.</text>
</comment>
<evidence type="ECO:0000256" key="1">
    <source>
        <dbReference type="SAM" id="MobiDB-lite"/>
    </source>
</evidence>
<dbReference type="AlphaFoldDB" id="A0A9Q1GZW2"/>
<evidence type="ECO:0000313" key="2">
    <source>
        <dbReference type="EMBL" id="KAJ8428199.1"/>
    </source>
</evidence>
<keyword evidence="3" id="KW-1185">Reference proteome</keyword>
<evidence type="ECO:0008006" key="4">
    <source>
        <dbReference type="Google" id="ProtNLM"/>
    </source>
</evidence>
<dbReference type="Proteomes" id="UP001153076">
    <property type="component" value="Unassembled WGS sequence"/>
</dbReference>
<organism evidence="2 3">
    <name type="scientific">Carnegiea gigantea</name>
    <dbReference type="NCBI Taxonomy" id="171969"/>
    <lineage>
        <taxon>Eukaryota</taxon>
        <taxon>Viridiplantae</taxon>
        <taxon>Streptophyta</taxon>
        <taxon>Embryophyta</taxon>
        <taxon>Tracheophyta</taxon>
        <taxon>Spermatophyta</taxon>
        <taxon>Magnoliopsida</taxon>
        <taxon>eudicotyledons</taxon>
        <taxon>Gunneridae</taxon>
        <taxon>Pentapetalae</taxon>
        <taxon>Caryophyllales</taxon>
        <taxon>Cactineae</taxon>
        <taxon>Cactaceae</taxon>
        <taxon>Cactoideae</taxon>
        <taxon>Echinocereeae</taxon>
        <taxon>Carnegiea</taxon>
    </lineage>
</organism>
<feature type="region of interest" description="Disordered" evidence="1">
    <location>
        <begin position="1"/>
        <end position="51"/>
    </location>
</feature>
<evidence type="ECO:0000313" key="3">
    <source>
        <dbReference type="Proteomes" id="UP001153076"/>
    </source>
</evidence>
<proteinExistence type="predicted"/>
<accession>A0A9Q1GZW2</accession>
<dbReference type="InterPro" id="IPR044824">
    <property type="entry name" value="MAIN-like"/>
</dbReference>
<dbReference type="PANTHER" id="PTHR46033:SF8">
    <property type="entry name" value="PROTEIN MAINTENANCE OF MERISTEMS-LIKE"/>
    <property type="match status" value="1"/>
</dbReference>
<dbReference type="PANTHER" id="PTHR46033">
    <property type="entry name" value="PROTEIN MAIN-LIKE 2"/>
    <property type="match status" value="1"/>
</dbReference>
<dbReference type="EMBL" id="JAKOGI010001041">
    <property type="protein sequence ID" value="KAJ8428199.1"/>
    <property type="molecule type" value="Genomic_DNA"/>
</dbReference>